<dbReference type="PANTHER" id="PTHR46508:SF2">
    <property type="entry name" value="INCREASED DNA METHYLATION 1"/>
    <property type="match status" value="1"/>
</dbReference>
<dbReference type="SUPFAM" id="SSF57903">
    <property type="entry name" value="FYVE/PHD zinc finger"/>
    <property type="match status" value="1"/>
</dbReference>
<feature type="region of interest" description="Disordered" evidence="6">
    <location>
        <begin position="970"/>
        <end position="1004"/>
    </location>
</feature>
<dbReference type="Pfam" id="PF00628">
    <property type="entry name" value="PHD"/>
    <property type="match status" value="1"/>
</dbReference>
<evidence type="ECO:0000256" key="3">
    <source>
        <dbReference type="ARBA" id="ARBA00022771"/>
    </source>
</evidence>
<accession>R7WCL5</accession>
<dbReference type="InterPro" id="IPR013083">
    <property type="entry name" value="Znf_RING/FYVE/PHD"/>
</dbReference>
<evidence type="ECO:0000256" key="1">
    <source>
        <dbReference type="ARBA" id="ARBA00004123"/>
    </source>
</evidence>
<dbReference type="InterPro" id="IPR001965">
    <property type="entry name" value="Znf_PHD"/>
</dbReference>
<evidence type="ECO:0000256" key="4">
    <source>
        <dbReference type="ARBA" id="ARBA00022833"/>
    </source>
</evidence>
<feature type="compositionally biased region" description="Basic and acidic residues" evidence="6">
    <location>
        <begin position="1938"/>
        <end position="1947"/>
    </location>
</feature>
<protein>
    <submittedName>
        <fullName evidence="7">Autoimmune regulator</fullName>
    </submittedName>
</protein>
<dbReference type="GO" id="GO:0008270">
    <property type="term" value="F:zinc ion binding"/>
    <property type="evidence" value="ECO:0007669"/>
    <property type="project" value="UniProtKB-KW"/>
</dbReference>
<evidence type="ECO:0000256" key="6">
    <source>
        <dbReference type="SAM" id="MobiDB-lite"/>
    </source>
</evidence>
<dbReference type="PROSITE" id="PS50016">
    <property type="entry name" value="ZF_PHD_2"/>
    <property type="match status" value="1"/>
</dbReference>
<feature type="compositionally biased region" description="Polar residues" evidence="6">
    <location>
        <begin position="400"/>
        <end position="418"/>
    </location>
</feature>
<feature type="region of interest" description="Disordered" evidence="6">
    <location>
        <begin position="396"/>
        <end position="418"/>
    </location>
</feature>
<dbReference type="InterPro" id="IPR032308">
    <property type="entry name" value="TDBD"/>
</dbReference>
<feature type="region of interest" description="Disordered" evidence="6">
    <location>
        <begin position="753"/>
        <end position="776"/>
    </location>
</feature>
<keyword evidence="5" id="KW-0539">Nucleus</keyword>
<dbReference type="Gene3D" id="3.30.40.10">
    <property type="entry name" value="Zinc/RING finger domain, C3HC4 (zinc finger)"/>
    <property type="match status" value="1"/>
</dbReference>
<dbReference type="GO" id="GO:0016747">
    <property type="term" value="F:acyltransferase activity, transferring groups other than amino-acyl groups"/>
    <property type="evidence" value="ECO:0007669"/>
    <property type="project" value="InterPro"/>
</dbReference>
<dbReference type="InterPro" id="IPR019787">
    <property type="entry name" value="Znf_PHD-finger"/>
</dbReference>
<evidence type="ECO:0000256" key="5">
    <source>
        <dbReference type="ARBA" id="ARBA00023242"/>
    </source>
</evidence>
<comment type="subcellular location">
    <subcellularLocation>
        <location evidence="1">Nucleus</location>
    </subcellularLocation>
</comment>
<dbReference type="InterPro" id="IPR000182">
    <property type="entry name" value="GNAT_dom"/>
</dbReference>
<organism evidence="7">
    <name type="scientific">Aegilops tauschii</name>
    <name type="common">Tausch's goatgrass</name>
    <name type="synonym">Aegilops squarrosa</name>
    <dbReference type="NCBI Taxonomy" id="37682"/>
    <lineage>
        <taxon>Eukaryota</taxon>
        <taxon>Viridiplantae</taxon>
        <taxon>Streptophyta</taxon>
        <taxon>Embryophyta</taxon>
        <taxon>Tracheophyta</taxon>
        <taxon>Spermatophyta</taxon>
        <taxon>Magnoliopsida</taxon>
        <taxon>Liliopsida</taxon>
        <taxon>Poales</taxon>
        <taxon>Poaceae</taxon>
        <taxon>BOP clade</taxon>
        <taxon>Pooideae</taxon>
        <taxon>Triticodae</taxon>
        <taxon>Triticeae</taxon>
        <taxon>Triticinae</taxon>
        <taxon>Aegilops</taxon>
    </lineage>
</organism>
<dbReference type="GO" id="GO:0005634">
    <property type="term" value="C:nucleus"/>
    <property type="evidence" value="ECO:0007669"/>
    <property type="project" value="UniProtKB-SubCell"/>
</dbReference>
<feature type="region of interest" description="Disordered" evidence="6">
    <location>
        <begin position="937"/>
        <end position="958"/>
    </location>
</feature>
<dbReference type="InterPro" id="IPR056511">
    <property type="entry name" value="IDM1_C"/>
</dbReference>
<keyword evidence="2" id="KW-0479">Metal-binding</keyword>
<feature type="compositionally biased region" description="Polar residues" evidence="6">
    <location>
        <begin position="942"/>
        <end position="952"/>
    </location>
</feature>
<keyword evidence="4" id="KW-0862">Zinc</keyword>
<proteinExistence type="predicted"/>
<dbReference type="Pfam" id="PF16135">
    <property type="entry name" value="TDBD"/>
    <property type="match status" value="1"/>
</dbReference>
<feature type="region of interest" description="Disordered" evidence="6">
    <location>
        <begin position="792"/>
        <end position="816"/>
    </location>
</feature>
<dbReference type="EnsemblPlants" id="EMT20462">
    <property type="protein sequence ID" value="EMT20462"/>
    <property type="gene ID" value="F775_01553"/>
</dbReference>
<reference evidence="7" key="1">
    <citation type="submission" date="2015-06" db="UniProtKB">
        <authorList>
            <consortium name="EnsemblPlants"/>
        </authorList>
    </citation>
    <scope>IDENTIFICATION</scope>
</reference>
<dbReference type="PROSITE" id="PS51186">
    <property type="entry name" value="GNAT"/>
    <property type="match status" value="1"/>
</dbReference>
<dbReference type="InterPro" id="IPR016181">
    <property type="entry name" value="Acyl_CoA_acyltransferase"/>
</dbReference>
<dbReference type="CDD" id="cd04301">
    <property type="entry name" value="NAT_SF"/>
    <property type="match status" value="1"/>
</dbReference>
<dbReference type="SMART" id="SM00249">
    <property type="entry name" value="PHD"/>
    <property type="match status" value="2"/>
</dbReference>
<dbReference type="Gene3D" id="3.40.630.30">
    <property type="match status" value="1"/>
</dbReference>
<dbReference type="Pfam" id="PF23209">
    <property type="entry name" value="IDM1_C"/>
    <property type="match status" value="1"/>
</dbReference>
<evidence type="ECO:0000313" key="7">
    <source>
        <dbReference type="EnsemblPlants" id="EMT20462"/>
    </source>
</evidence>
<keyword evidence="3" id="KW-0863">Zinc-finger</keyword>
<feature type="region of interest" description="Disordered" evidence="6">
    <location>
        <begin position="1056"/>
        <end position="1084"/>
    </location>
</feature>
<dbReference type="PANTHER" id="PTHR46508">
    <property type="entry name" value="PHD FINGER FAMILY PROTEIN"/>
    <property type="match status" value="1"/>
</dbReference>
<sequence>MTSDAIMPMPWNTLPTFRDEYLPLHLKYIPRVQIKGMGKAPANTNIGNIVFDIILAPEEYLHTDEHVAKLLHRGRLLKLSPRRTLSRLGGISQLRESAGMFTPHRLVTASATPPAGELDRYLHLHGVSGCYRVAYIFCAYHVPLSLEARPHAHQQQNNVTIEGKVDLGVSKGHAHCYGEQHEIAVQEHAHCYNGHQEEHAHRHVEQNGGIDGLALELDAVLQGFLGYWPGGATAGSCDQQQVFGAAAVGIGNTVDMRMQAMAEDNNIAAGTCEAVGFAGSSSTSGVDDPMPSYMDALAEFSQFQADPSLADPFLYQWLQDQQPFPSDASCLSYDQGQIVDNGQALYTCSPADLSDRGAKEYPHFSKPAYDAAVPPRLSHDYVGSGQFLELEQHLEKGTPDANTSSLDDVDVPQSSSLQSIPPVACTKRTLGRDLPDQLEAHAQCLFKDAGWTIKPRKRNDRAKMASYFTAPHREVVLSSLTQAWKFCGNKLYEASPGSQRGKHPMEWSDVDKFWKDLTDTMEYIQKVLVNQQNALTLLERWELLDPFIAVVFIGRKITALQQGSTVRAVDSSIIVLDDNKNMPSESKRKQKASDPLTARKVQSTPVIMGSDCGERVVESCSRSQAVPSCHVLEGGQNRDINLKNGYTQGQNRAIDRNENHIDQSTETQQFYSGAALINNSVKKARKKPKMIPDVDANGLDGLYAQIFMQHTMGNVFNQESNVAMLDFSNPGNINVSGKHGIYSSVGTVKKDLKAESRPAKLNRNSQTDKPGMLLPPESKQMSMLMREGTVKEPLEHTTSGPDSDARESGAKETAPIEWVQKKLPSESNQMIMLRGEGTVKDPTEHTISEPYSNARESGANEIAPVEMVQKKLPSGSNQMSMLRGEGIVKEPMVHIISEPDSSARESGANETVPTEMVQKLPSESNQMSMLRGEGTVKEPTAHTISEPASSARKSGAKETVPIEMVQKKLPSESKQSMLRGEGTAMEHKRLKSAEPDSNARESGANEIAPVEVVYQKLPSGSKKSMLRGEGTVKEPTEHTISKSDFNARELSANGIVPSEMVHKKLPSLKESSPRTPPKDPPTVSVDNAVPVELSLESNAAPLKTDLSRDSQICKTIAAKRKPQGCDKHIKKRPLELRIHDDDLLITAIVKNRDVDSYNKFAASSDFSVAKYKKLKGQKRATKLLGKGGTNLLGGKRISLARKTVLCWLIATGFLTVKDVIQYRNLKSNEVVKDGQVTWEGILCKCCAKTLSVSDFKAHAGCCLPKSSLGLFLQSGKSYTLCQLEAWSAELMSRRSDACGRKVEAMDENDDTCGFCGDGGELLCCDNCPSTYHEACLSAQELPEGSWYCHNCSCRKCGTPVSENEVPSSSDILKCLQCGDAYHGTCINHEMLPCDDKRSNTWFCGRYCKEIFLGLHSHVGIENIIDNGLSWTILKCCSDGRRLHSARKIAHMTECNTKLAVALTLLEECFIRMVDPRTGVDMIPHVLYNKGSNFARLDYQGFYTVILEKGDEILCVASIRLHGTKAAELPFIATCVDYRRKGMCRRLLDIIEKMLRSFHVEMLVLSAIPELVNTWVSGFGFKPIKDDERKQLRNVNLMLFPGTSLLTKRLDGNITTKPEKEEGTHNVSGLTNGKCLPDGKANEHLELRDLELPEELNNEVAMNGSLRTLKREFSPAAWFNSTKTSGLYPWWSISASQLCLADLWLNNYVEACCCGHATISSPNAVPWMFMHTITRWKQFVEPSIRGVPAGGISKSGLSFAERYSGNQLSLMACIPLKTRGTMCGNVGQLGTIPLSDANWRNCTTTNNSACPVQFMSEFVLLLLVTISRVGSKYLVQGKTNAKAIGRYIYLRYYFQSKVDRKNPSDICFAGGLIHFRSGKFQALAVRVLMPCELLLDDSRSEIILGVDGNGMRGITHHAPSRSASTAWGAGAVSGSARPEAPEPARAEHSYIVLAPD</sequence>
<evidence type="ECO:0000256" key="2">
    <source>
        <dbReference type="ARBA" id="ARBA00022723"/>
    </source>
</evidence>
<feature type="region of interest" description="Disordered" evidence="6">
    <location>
        <begin position="1917"/>
        <end position="1947"/>
    </location>
</feature>
<dbReference type="SUPFAM" id="SSF55729">
    <property type="entry name" value="Acyl-CoA N-acyltransferases (Nat)"/>
    <property type="match status" value="1"/>
</dbReference>
<feature type="compositionally biased region" description="Basic and acidic residues" evidence="6">
    <location>
        <begin position="984"/>
        <end position="999"/>
    </location>
</feature>
<name>R7WCL5_AEGTA</name>
<dbReference type="CDD" id="cd15532">
    <property type="entry name" value="PHD2_CHD_II"/>
    <property type="match status" value="1"/>
</dbReference>
<dbReference type="InterPro" id="IPR011011">
    <property type="entry name" value="Znf_FYVE_PHD"/>
</dbReference>